<dbReference type="PaxDb" id="882-DVU_2146"/>
<name>Q72A51_NITV2</name>
<protein>
    <submittedName>
        <fullName evidence="2">Uncharacterized protein</fullName>
    </submittedName>
</protein>
<evidence type="ECO:0000313" key="2">
    <source>
        <dbReference type="EMBL" id="AAS96619.1"/>
    </source>
</evidence>
<dbReference type="KEGG" id="dvu:DVU_2146"/>
<dbReference type="HOGENOM" id="CLU_3098206_0_0_7"/>
<dbReference type="AlphaFoldDB" id="Q72A51"/>
<feature type="transmembrane region" description="Helical" evidence="1">
    <location>
        <begin position="20"/>
        <end position="40"/>
    </location>
</feature>
<evidence type="ECO:0000256" key="1">
    <source>
        <dbReference type="SAM" id="Phobius"/>
    </source>
</evidence>
<gene>
    <name evidence="2" type="ordered locus">DVU_2146</name>
</gene>
<proteinExistence type="predicted"/>
<keyword evidence="1" id="KW-0472">Membrane</keyword>
<accession>Q72A51</accession>
<organism evidence="2 3">
    <name type="scientific">Nitratidesulfovibrio vulgaris (strain ATCC 29579 / DSM 644 / CCUG 34227 / NCIMB 8303 / VKM B-1760 / Hildenborough)</name>
    <name type="common">Desulfovibrio vulgaris</name>
    <dbReference type="NCBI Taxonomy" id="882"/>
    <lineage>
        <taxon>Bacteria</taxon>
        <taxon>Pseudomonadati</taxon>
        <taxon>Thermodesulfobacteriota</taxon>
        <taxon>Desulfovibrionia</taxon>
        <taxon>Desulfovibrionales</taxon>
        <taxon>Desulfovibrionaceae</taxon>
        <taxon>Nitratidesulfovibrio</taxon>
    </lineage>
</organism>
<dbReference type="EMBL" id="AE017285">
    <property type="protein sequence ID" value="AAS96619.1"/>
    <property type="molecule type" value="Genomic_DNA"/>
</dbReference>
<sequence length="51" mass="6205">MINMQNSWTDMTIACIKKLVFYAQAFCTIALFHFTSLQLWQIRQIYWRKSD</sequence>
<evidence type="ECO:0000313" key="3">
    <source>
        <dbReference type="Proteomes" id="UP000002194"/>
    </source>
</evidence>
<dbReference type="Proteomes" id="UP000002194">
    <property type="component" value="Chromosome"/>
</dbReference>
<dbReference type="EnsemblBacteria" id="AAS96619">
    <property type="protein sequence ID" value="AAS96619"/>
    <property type="gene ID" value="DVU_2146"/>
</dbReference>
<keyword evidence="1" id="KW-0812">Transmembrane</keyword>
<keyword evidence="1" id="KW-1133">Transmembrane helix</keyword>
<keyword evidence="3" id="KW-1185">Reference proteome</keyword>
<reference evidence="2 3" key="1">
    <citation type="journal article" date="2004" name="Nat. Biotechnol.">
        <title>The genome sequence of the anaerobic, sulfate-reducing bacterium Desulfovibrio vulgaris Hildenborough.</title>
        <authorList>
            <person name="Heidelberg J.F."/>
            <person name="Seshadri R."/>
            <person name="Haveman S.A."/>
            <person name="Hemme C.L."/>
            <person name="Paulsen I.T."/>
            <person name="Kolonay J.F."/>
            <person name="Eisen J.A."/>
            <person name="Ward N."/>
            <person name="Methe B."/>
            <person name="Brinkac L.M."/>
            <person name="Daugherty S.C."/>
            <person name="Deboy R.T."/>
            <person name="Dodson R.J."/>
            <person name="Durkin A.S."/>
            <person name="Madupu R."/>
            <person name="Nelson W.C."/>
            <person name="Sullivan S.A."/>
            <person name="Fouts D."/>
            <person name="Haft D.H."/>
            <person name="Selengut J."/>
            <person name="Peterson J.D."/>
            <person name="Davidsen T.M."/>
            <person name="Zafar N."/>
            <person name="Zhou L."/>
            <person name="Radune D."/>
            <person name="Dimitrov G."/>
            <person name="Hance M."/>
            <person name="Tran K."/>
            <person name="Khouri H."/>
            <person name="Gill J."/>
            <person name="Utterback T.R."/>
            <person name="Feldblyum T.V."/>
            <person name="Wall J.D."/>
            <person name="Voordouw G."/>
            <person name="Fraser C.M."/>
        </authorList>
    </citation>
    <scope>NUCLEOTIDE SEQUENCE [LARGE SCALE GENOMIC DNA]</scope>
    <source>
        <strain evidence="3">ATCC 29579 / DSM 644 / NCIMB 8303 / VKM B-1760 / Hildenborough</strain>
    </source>
</reference>